<organism evidence="2 3">
    <name type="scientific">Amycolatopsis tolypomycina</name>
    <dbReference type="NCBI Taxonomy" id="208445"/>
    <lineage>
        <taxon>Bacteria</taxon>
        <taxon>Bacillati</taxon>
        <taxon>Actinomycetota</taxon>
        <taxon>Actinomycetes</taxon>
        <taxon>Pseudonocardiales</taxon>
        <taxon>Pseudonocardiaceae</taxon>
        <taxon>Amycolatopsis</taxon>
    </lineage>
</organism>
<keyword evidence="1" id="KW-0472">Membrane</keyword>
<gene>
    <name evidence="2" type="ORF">SAMN04489727_4585</name>
</gene>
<feature type="transmembrane region" description="Helical" evidence="1">
    <location>
        <begin position="146"/>
        <end position="165"/>
    </location>
</feature>
<dbReference type="Pfam" id="PF06197">
    <property type="entry name" value="DUF998"/>
    <property type="match status" value="1"/>
</dbReference>
<evidence type="ECO:0008006" key="4">
    <source>
        <dbReference type="Google" id="ProtNLM"/>
    </source>
</evidence>
<dbReference type="Proteomes" id="UP000199622">
    <property type="component" value="Unassembled WGS sequence"/>
</dbReference>
<feature type="transmembrane region" description="Helical" evidence="1">
    <location>
        <begin position="82"/>
        <end position="104"/>
    </location>
</feature>
<dbReference type="STRING" id="208445.SAMN04489727_4585"/>
<feature type="transmembrane region" description="Helical" evidence="1">
    <location>
        <begin position="116"/>
        <end position="139"/>
    </location>
</feature>
<accession>A0A1H4UBS9</accession>
<sequence length="206" mass="22408">MSPRRLLVPAVVAAVVVYAAADVLSSWRYAGYRARDQAISELSAFGSPVRPLMVSAILVHNVLLLVFGIGVVLAARRRIVRLIGTLQIADFVLVGLATHTFWAMSSRGRPPGFNDTMHIALSGVFSLLVLAMLILSAVAFPGWFRWYALATTVVVAGFGVASAFAMRGLDRNDTPWAGGFERINAYAYFAWLVLLAVQVARTARKR</sequence>
<name>A0A1H4UBS9_9PSEU</name>
<proteinExistence type="predicted"/>
<evidence type="ECO:0000256" key="1">
    <source>
        <dbReference type="SAM" id="Phobius"/>
    </source>
</evidence>
<reference evidence="3" key="1">
    <citation type="submission" date="2016-10" db="EMBL/GenBank/DDBJ databases">
        <authorList>
            <person name="Varghese N."/>
            <person name="Submissions S."/>
        </authorList>
    </citation>
    <scope>NUCLEOTIDE SEQUENCE [LARGE SCALE GENOMIC DNA]</scope>
    <source>
        <strain evidence="3">DSM 44544</strain>
    </source>
</reference>
<feature type="transmembrane region" description="Helical" evidence="1">
    <location>
        <begin position="185"/>
        <end position="203"/>
    </location>
</feature>
<feature type="transmembrane region" description="Helical" evidence="1">
    <location>
        <begin position="52"/>
        <end position="75"/>
    </location>
</feature>
<protein>
    <recommendedName>
        <fullName evidence="4">DUF998 domain-containing protein</fullName>
    </recommendedName>
</protein>
<dbReference type="RefSeq" id="WP_167384687.1">
    <property type="nucleotide sequence ID" value="NZ_FNSO01000004.1"/>
</dbReference>
<evidence type="ECO:0000313" key="2">
    <source>
        <dbReference type="EMBL" id="SEC66115.1"/>
    </source>
</evidence>
<keyword evidence="3" id="KW-1185">Reference proteome</keyword>
<evidence type="ECO:0000313" key="3">
    <source>
        <dbReference type="Proteomes" id="UP000199622"/>
    </source>
</evidence>
<dbReference type="EMBL" id="FNSO01000004">
    <property type="protein sequence ID" value="SEC66115.1"/>
    <property type="molecule type" value="Genomic_DNA"/>
</dbReference>
<dbReference type="AlphaFoldDB" id="A0A1H4UBS9"/>
<dbReference type="InterPro" id="IPR009339">
    <property type="entry name" value="DUF998"/>
</dbReference>
<keyword evidence="1" id="KW-0812">Transmembrane</keyword>
<keyword evidence="1" id="KW-1133">Transmembrane helix</keyword>